<dbReference type="PANTHER" id="PTHR43240:SF5">
    <property type="entry name" value="1,4-DIHYDROXY-2-NAPHTHOYL-COA THIOESTERASE 1"/>
    <property type="match status" value="1"/>
</dbReference>
<accession>A0ABY5PCU8</accession>
<dbReference type="Proteomes" id="UP001058860">
    <property type="component" value="Chromosome"/>
</dbReference>
<organism evidence="4 5">
    <name type="scientific">Svornostia abyssi</name>
    <dbReference type="NCBI Taxonomy" id="2898438"/>
    <lineage>
        <taxon>Bacteria</taxon>
        <taxon>Bacillati</taxon>
        <taxon>Actinomycetota</taxon>
        <taxon>Thermoleophilia</taxon>
        <taxon>Solirubrobacterales</taxon>
        <taxon>Baekduiaceae</taxon>
        <taxon>Svornostia</taxon>
    </lineage>
</organism>
<dbReference type="CDD" id="cd03443">
    <property type="entry name" value="PaaI_thioesterase"/>
    <property type="match status" value="1"/>
</dbReference>
<dbReference type="PANTHER" id="PTHR43240">
    <property type="entry name" value="1,4-DIHYDROXY-2-NAPHTHOYL-COA THIOESTERASE 1"/>
    <property type="match status" value="1"/>
</dbReference>
<keyword evidence="2" id="KW-0378">Hydrolase</keyword>
<dbReference type="Pfam" id="PF03061">
    <property type="entry name" value="4HBT"/>
    <property type="match status" value="1"/>
</dbReference>
<name>A0ABY5PCU8_9ACTN</name>
<feature type="domain" description="Thioesterase" evidence="3">
    <location>
        <begin position="44"/>
        <end position="123"/>
    </location>
</feature>
<dbReference type="Gene3D" id="3.10.129.10">
    <property type="entry name" value="Hotdog Thioesterase"/>
    <property type="match status" value="1"/>
</dbReference>
<evidence type="ECO:0000256" key="1">
    <source>
        <dbReference type="ARBA" id="ARBA00008324"/>
    </source>
</evidence>
<keyword evidence="5" id="KW-1185">Reference proteome</keyword>
<evidence type="ECO:0000256" key="2">
    <source>
        <dbReference type="ARBA" id="ARBA00022801"/>
    </source>
</evidence>
<dbReference type="InterPro" id="IPR003736">
    <property type="entry name" value="PAAI_dom"/>
</dbReference>
<proteinExistence type="inferred from homology"/>
<comment type="similarity">
    <text evidence="1">Belongs to the thioesterase PaaI family.</text>
</comment>
<dbReference type="InterPro" id="IPR029069">
    <property type="entry name" value="HotDog_dom_sf"/>
</dbReference>
<protein>
    <submittedName>
        <fullName evidence="4">PaaI family thioesterase</fullName>
    </submittedName>
</protein>
<dbReference type="SUPFAM" id="SSF54637">
    <property type="entry name" value="Thioesterase/thiol ester dehydrase-isomerase"/>
    <property type="match status" value="1"/>
</dbReference>
<dbReference type="EMBL" id="CP088295">
    <property type="protein sequence ID" value="UUY02367.1"/>
    <property type="molecule type" value="Genomic_DNA"/>
</dbReference>
<reference evidence="5" key="1">
    <citation type="submission" date="2021-11" db="EMBL/GenBank/DDBJ databases">
        <title>Cultivation dependent microbiological survey of springs from the worlds oldest radium mine currently devoted to the extraction of radon-saturated water.</title>
        <authorList>
            <person name="Kapinusova G."/>
            <person name="Smrhova T."/>
            <person name="Strejcek M."/>
            <person name="Suman J."/>
            <person name="Jani K."/>
            <person name="Pajer P."/>
            <person name="Uhlik O."/>
        </authorList>
    </citation>
    <scope>NUCLEOTIDE SEQUENCE [LARGE SCALE GENOMIC DNA]</scope>
    <source>
        <strain evidence="5">J379</strain>
    </source>
</reference>
<gene>
    <name evidence="4" type="ORF">LRS13_16885</name>
</gene>
<evidence type="ECO:0000259" key="3">
    <source>
        <dbReference type="Pfam" id="PF03061"/>
    </source>
</evidence>
<sequence>MEPFEPPIALDRTFDALYGLEVLDANDERVVARVAIRDQIKQPMGLVHGGLYASIAEATTSMATAAAVMSDGKAAMGLANSTSFLRPITSGDYVHATATRRHRGRTTWVWDVDITDDEGRLCATTRMTIAVRPRA</sequence>
<dbReference type="NCBIfam" id="TIGR00369">
    <property type="entry name" value="unchar_dom_1"/>
    <property type="match status" value="1"/>
</dbReference>
<dbReference type="InterPro" id="IPR006683">
    <property type="entry name" value="Thioestr_dom"/>
</dbReference>
<evidence type="ECO:0000313" key="4">
    <source>
        <dbReference type="EMBL" id="UUY02367.1"/>
    </source>
</evidence>
<evidence type="ECO:0000313" key="5">
    <source>
        <dbReference type="Proteomes" id="UP001058860"/>
    </source>
</evidence>
<dbReference type="RefSeq" id="WP_353862897.1">
    <property type="nucleotide sequence ID" value="NZ_CP088295.1"/>
</dbReference>